<feature type="region of interest" description="Disordered" evidence="1">
    <location>
        <begin position="1"/>
        <end position="23"/>
    </location>
</feature>
<feature type="domain" description="N-acetyltransferase" evidence="2">
    <location>
        <begin position="40"/>
        <end position="198"/>
    </location>
</feature>
<protein>
    <recommendedName>
        <fullName evidence="2">N-acetyltransferase domain-containing protein</fullName>
    </recommendedName>
</protein>
<sequence length="210" mass="22313">MLRTPFGEGARAGRRPLMSRGQAGSADRTAVGLSIFVFMPEMQLLGPGHAPALLAFEQENRAYFAVSIPDRGDDYFARFDERHRALLAEQEAGVCYFHVLVGAEGEVLGRVNLVDVADGGAELGYRIAERAAGRGLATWAVRELCDLAANSYGLTILRAATTLDNAASRAVLARSGFAVVGERQLSGRPGLSYLRSLADFTAPPGALAAC</sequence>
<proteinExistence type="predicted"/>
<evidence type="ECO:0000256" key="1">
    <source>
        <dbReference type="SAM" id="MobiDB-lite"/>
    </source>
</evidence>
<gene>
    <name evidence="3" type="ORF">STSP_16640</name>
</gene>
<name>A0A177HVZ0_9ACTN</name>
<dbReference type="GO" id="GO:0016747">
    <property type="term" value="F:acyltransferase activity, transferring groups other than amino-acyl groups"/>
    <property type="evidence" value="ECO:0007669"/>
    <property type="project" value="InterPro"/>
</dbReference>
<evidence type="ECO:0000313" key="3">
    <source>
        <dbReference type="EMBL" id="OAH15045.1"/>
    </source>
</evidence>
<dbReference type="STRING" id="1716141.STSP_16640"/>
<organism evidence="3 4">
    <name type="scientific">Streptomyces jeddahensis</name>
    <dbReference type="NCBI Taxonomy" id="1716141"/>
    <lineage>
        <taxon>Bacteria</taxon>
        <taxon>Bacillati</taxon>
        <taxon>Actinomycetota</taxon>
        <taxon>Actinomycetes</taxon>
        <taxon>Kitasatosporales</taxon>
        <taxon>Streptomycetaceae</taxon>
        <taxon>Streptomyces</taxon>
    </lineage>
</organism>
<dbReference type="Gene3D" id="3.40.630.30">
    <property type="match status" value="1"/>
</dbReference>
<dbReference type="Proteomes" id="UP000077381">
    <property type="component" value="Unassembled WGS sequence"/>
</dbReference>
<dbReference type="PROSITE" id="PS51186">
    <property type="entry name" value="GNAT"/>
    <property type="match status" value="1"/>
</dbReference>
<reference evidence="3 4" key="1">
    <citation type="submission" date="2015-12" db="EMBL/GenBank/DDBJ databases">
        <title>Genome sequence of Streptomyces sp. G25.</title>
        <authorList>
            <person name="Poehlein A."/>
            <person name="Roettig A."/>
            <person name="Hiessl S."/>
            <person name="Hauschild P."/>
            <person name="Schauer J."/>
            <person name="Madkour M.H."/>
            <person name="Al-Ansari A.M."/>
            <person name="Almakishah N.H."/>
            <person name="Steinbuechel A."/>
            <person name="Daniel R."/>
        </authorList>
    </citation>
    <scope>NUCLEOTIDE SEQUENCE [LARGE SCALE GENOMIC DNA]</scope>
    <source>
        <strain evidence="4">G25(2015)</strain>
    </source>
</reference>
<dbReference type="PANTHER" id="PTHR43792">
    <property type="entry name" value="GNAT FAMILY, PUTATIVE (AFU_ORTHOLOGUE AFUA_3G00765)-RELATED-RELATED"/>
    <property type="match status" value="1"/>
</dbReference>
<comment type="caution">
    <text evidence="3">The sequence shown here is derived from an EMBL/GenBank/DDBJ whole genome shotgun (WGS) entry which is preliminary data.</text>
</comment>
<dbReference type="Pfam" id="PF13302">
    <property type="entry name" value="Acetyltransf_3"/>
    <property type="match status" value="1"/>
</dbReference>
<keyword evidence="4" id="KW-1185">Reference proteome</keyword>
<dbReference type="InterPro" id="IPR016181">
    <property type="entry name" value="Acyl_CoA_acyltransferase"/>
</dbReference>
<evidence type="ECO:0000259" key="2">
    <source>
        <dbReference type="PROSITE" id="PS51186"/>
    </source>
</evidence>
<dbReference type="InterPro" id="IPR051531">
    <property type="entry name" value="N-acetyltransferase"/>
</dbReference>
<dbReference type="EMBL" id="LOHS01000052">
    <property type="protein sequence ID" value="OAH15045.1"/>
    <property type="molecule type" value="Genomic_DNA"/>
</dbReference>
<accession>A0A177HVZ0</accession>
<dbReference type="PATRIC" id="fig|1716141.3.peg.1747"/>
<evidence type="ECO:0000313" key="4">
    <source>
        <dbReference type="Proteomes" id="UP000077381"/>
    </source>
</evidence>
<dbReference type="SUPFAM" id="SSF55729">
    <property type="entry name" value="Acyl-CoA N-acyltransferases (Nat)"/>
    <property type="match status" value="1"/>
</dbReference>
<dbReference type="AlphaFoldDB" id="A0A177HVZ0"/>
<dbReference type="InterPro" id="IPR000182">
    <property type="entry name" value="GNAT_dom"/>
</dbReference>